<keyword evidence="2" id="KW-0719">Serine esterase</keyword>
<keyword evidence="3" id="KW-0479">Metal-binding</keyword>
<dbReference type="PANTHER" id="PTHR33938">
    <property type="entry name" value="FERULOYL ESTERASE B-RELATED"/>
    <property type="match status" value="1"/>
</dbReference>
<dbReference type="InterPro" id="IPR011118">
    <property type="entry name" value="Tannase/feruloyl_esterase"/>
</dbReference>
<keyword evidence="6" id="KW-0106">Calcium</keyword>
<reference evidence="9 10" key="1">
    <citation type="submission" date="2023-11" db="EMBL/GenBank/DDBJ databases">
        <title>Draft genome sequence and annotation of the polyextremotolerant black yeast-like fungus Aureobasidium pullulans NRRL 62042.</title>
        <authorList>
            <person name="Dielentheis-Frenken M.R.E."/>
            <person name="Wibberg D."/>
            <person name="Blank L.M."/>
            <person name="Tiso T."/>
        </authorList>
    </citation>
    <scope>NUCLEOTIDE SEQUENCE [LARGE SCALE GENOMIC DNA]</scope>
    <source>
        <strain evidence="9 10">NRRL 62042</strain>
    </source>
</reference>
<evidence type="ECO:0000256" key="3">
    <source>
        <dbReference type="ARBA" id="ARBA00022723"/>
    </source>
</evidence>
<dbReference type="InterPro" id="IPR029058">
    <property type="entry name" value="AB_hydrolase_fold"/>
</dbReference>
<evidence type="ECO:0000256" key="2">
    <source>
        <dbReference type="ARBA" id="ARBA00022487"/>
    </source>
</evidence>
<comment type="similarity">
    <text evidence="1 8">Belongs to the tannase family.</text>
</comment>
<name>A0ABR0T4T4_AURPU</name>
<dbReference type="SUPFAM" id="SSF53474">
    <property type="entry name" value="alpha/beta-Hydrolases"/>
    <property type="match status" value="1"/>
</dbReference>
<keyword evidence="5 8" id="KW-0378">Hydrolase</keyword>
<dbReference type="Pfam" id="PF07519">
    <property type="entry name" value="Tannase"/>
    <property type="match status" value="1"/>
</dbReference>
<keyword evidence="4" id="KW-0732">Signal</keyword>
<evidence type="ECO:0000256" key="6">
    <source>
        <dbReference type="ARBA" id="ARBA00022837"/>
    </source>
</evidence>
<gene>
    <name evidence="9" type="ORF">QM012_005469</name>
</gene>
<sequence length="515" mass="55630">MSGSPCVAATFPTPTLFGAEFLSLNASLVQGYNGYAPAIWRYTQPTVPVQNVTFCNITTSYTHPGQNDTIWVETWLPMHSSYNGRLQAVGGGGWAAGRFVLSYAGMAGAVVDGYATVTTDAGLGSDMSGNWLYLSGHNSNLYDLKNFGSTSLGDEAVIAKQLIKDFYGSAPRYSYWNGCSTGGRQGLSLAQNYPHAYDGIIAAAPAIYWAETNLNSIWGPIYMDMTRQYPNACELTELTSRAVALCDARDGVVDGIISDPEDCLNVFDAQAYVGSSFFCSTTNSTLKISNAAANVANALWTGPKSASGDSFWYGFNIGSDLSTLAPTKCTFNGTCIAVSPNYSNELINYYIPSYNVTNSTILAHDFENVVYKGLRKLFDPYLGDHDTDLSEFKAAGGKMITYHGLADPSISPKGTLHYYKVIASQDPSIQSYYRYFNVPGLGHCWGGSSGQATSLFTQLRDWVKNATVGPDSSAVTITRPDNSTQDQLICAYPRKAVYCGAWGRGLVGIRNEQEA</sequence>
<evidence type="ECO:0000256" key="5">
    <source>
        <dbReference type="ARBA" id="ARBA00022801"/>
    </source>
</evidence>
<evidence type="ECO:0000256" key="1">
    <source>
        <dbReference type="ARBA" id="ARBA00006249"/>
    </source>
</evidence>
<evidence type="ECO:0000313" key="10">
    <source>
        <dbReference type="Proteomes" id="UP001341245"/>
    </source>
</evidence>
<dbReference type="PANTHER" id="PTHR33938:SF13">
    <property type="entry name" value="CARBOXYLIC ESTER HYDROLASE"/>
    <property type="match status" value="1"/>
</dbReference>
<dbReference type="EMBL" id="JASGXD010000024">
    <property type="protein sequence ID" value="KAK5999468.1"/>
    <property type="molecule type" value="Genomic_DNA"/>
</dbReference>
<evidence type="ECO:0000256" key="7">
    <source>
        <dbReference type="ARBA" id="ARBA00023157"/>
    </source>
</evidence>
<keyword evidence="10" id="KW-1185">Reference proteome</keyword>
<dbReference type="Proteomes" id="UP001341245">
    <property type="component" value="Unassembled WGS sequence"/>
</dbReference>
<proteinExistence type="inferred from homology"/>
<evidence type="ECO:0000256" key="4">
    <source>
        <dbReference type="ARBA" id="ARBA00022729"/>
    </source>
</evidence>
<evidence type="ECO:0000313" key="9">
    <source>
        <dbReference type="EMBL" id="KAK5999468.1"/>
    </source>
</evidence>
<accession>A0ABR0T4T4</accession>
<keyword evidence="7" id="KW-1015">Disulfide bond</keyword>
<dbReference type="EC" id="3.1.1.-" evidence="8"/>
<comment type="caution">
    <text evidence="9">The sequence shown here is derived from an EMBL/GenBank/DDBJ whole genome shotgun (WGS) entry which is preliminary data.</text>
</comment>
<protein>
    <recommendedName>
        <fullName evidence="8">Carboxylic ester hydrolase</fullName>
        <ecNumber evidence="8">3.1.1.-</ecNumber>
    </recommendedName>
</protein>
<organism evidence="9 10">
    <name type="scientific">Aureobasidium pullulans</name>
    <name type="common">Black yeast</name>
    <name type="synonym">Pullularia pullulans</name>
    <dbReference type="NCBI Taxonomy" id="5580"/>
    <lineage>
        <taxon>Eukaryota</taxon>
        <taxon>Fungi</taxon>
        <taxon>Dikarya</taxon>
        <taxon>Ascomycota</taxon>
        <taxon>Pezizomycotina</taxon>
        <taxon>Dothideomycetes</taxon>
        <taxon>Dothideomycetidae</taxon>
        <taxon>Dothideales</taxon>
        <taxon>Saccotheciaceae</taxon>
        <taxon>Aureobasidium</taxon>
    </lineage>
</organism>
<evidence type="ECO:0000256" key="8">
    <source>
        <dbReference type="RuleBase" id="RU361238"/>
    </source>
</evidence>